<reference evidence="9" key="1">
    <citation type="journal article" date="2019" name="Int. J. Syst. Evol. Microbiol.">
        <title>The Global Catalogue of Microorganisms (GCM) 10K type strain sequencing project: providing services to taxonomists for standard genome sequencing and annotation.</title>
        <authorList>
            <consortium name="The Broad Institute Genomics Platform"/>
            <consortium name="The Broad Institute Genome Sequencing Center for Infectious Disease"/>
            <person name="Wu L."/>
            <person name="Ma J."/>
        </authorList>
    </citation>
    <scope>NUCLEOTIDE SEQUENCE [LARGE SCALE GENOMIC DNA]</scope>
    <source>
        <strain evidence="9">CGMCC 1.12942</strain>
    </source>
</reference>
<feature type="domain" description="Core-binding (CB)" evidence="7">
    <location>
        <begin position="3"/>
        <end position="87"/>
    </location>
</feature>
<dbReference type="InterPro" id="IPR044068">
    <property type="entry name" value="CB"/>
</dbReference>
<keyword evidence="2" id="KW-0229">DNA integration</keyword>
<dbReference type="CDD" id="cd00397">
    <property type="entry name" value="DNA_BRE_C"/>
    <property type="match status" value="1"/>
</dbReference>
<evidence type="ECO:0000313" key="9">
    <source>
        <dbReference type="Proteomes" id="UP001596500"/>
    </source>
</evidence>
<proteinExistence type="inferred from homology"/>
<dbReference type="EMBL" id="JBHTBW010000001">
    <property type="protein sequence ID" value="MFC7439588.1"/>
    <property type="molecule type" value="Genomic_DNA"/>
</dbReference>
<evidence type="ECO:0000256" key="4">
    <source>
        <dbReference type="ARBA" id="ARBA00023172"/>
    </source>
</evidence>
<feature type="domain" description="Tyr recombinase" evidence="6">
    <location>
        <begin position="106"/>
        <end position="281"/>
    </location>
</feature>
<comment type="caution">
    <text evidence="8">The sequence shown here is derived from an EMBL/GenBank/DDBJ whole genome shotgun (WGS) entry which is preliminary data.</text>
</comment>
<gene>
    <name evidence="8" type="ORF">ACFQNG_00170</name>
</gene>
<dbReference type="InterPro" id="IPR011010">
    <property type="entry name" value="DNA_brk_join_enz"/>
</dbReference>
<dbReference type="Pfam" id="PF00589">
    <property type="entry name" value="Phage_integrase"/>
    <property type="match status" value="1"/>
</dbReference>
<comment type="similarity">
    <text evidence="1">Belongs to the 'phage' integrase family.</text>
</comment>
<evidence type="ECO:0000256" key="5">
    <source>
        <dbReference type="PROSITE-ProRule" id="PRU01248"/>
    </source>
</evidence>
<dbReference type="SUPFAM" id="SSF56349">
    <property type="entry name" value="DNA breaking-rejoining enzymes"/>
    <property type="match status" value="1"/>
</dbReference>
<name>A0ABW2RF56_9BACL</name>
<keyword evidence="9" id="KW-1185">Reference proteome</keyword>
<keyword evidence="3 5" id="KW-0238">DNA-binding</keyword>
<protein>
    <submittedName>
        <fullName evidence="8">Tyrosine-type recombinase/integrase</fullName>
    </submittedName>
</protein>
<organism evidence="8 9">
    <name type="scientific">Laceyella putida</name>
    <dbReference type="NCBI Taxonomy" id="110101"/>
    <lineage>
        <taxon>Bacteria</taxon>
        <taxon>Bacillati</taxon>
        <taxon>Bacillota</taxon>
        <taxon>Bacilli</taxon>
        <taxon>Bacillales</taxon>
        <taxon>Thermoactinomycetaceae</taxon>
        <taxon>Laceyella</taxon>
    </lineage>
</organism>
<dbReference type="Proteomes" id="UP001596500">
    <property type="component" value="Unassembled WGS sequence"/>
</dbReference>
<dbReference type="InterPro" id="IPR050090">
    <property type="entry name" value="Tyrosine_recombinase_XerCD"/>
</dbReference>
<dbReference type="PANTHER" id="PTHR30349">
    <property type="entry name" value="PHAGE INTEGRASE-RELATED"/>
    <property type="match status" value="1"/>
</dbReference>
<evidence type="ECO:0000256" key="1">
    <source>
        <dbReference type="ARBA" id="ARBA00008857"/>
    </source>
</evidence>
<dbReference type="InterPro" id="IPR004107">
    <property type="entry name" value="Integrase_SAM-like_N"/>
</dbReference>
<dbReference type="PROSITE" id="PS51900">
    <property type="entry name" value="CB"/>
    <property type="match status" value="1"/>
</dbReference>
<dbReference type="InterPro" id="IPR010998">
    <property type="entry name" value="Integrase_recombinase_N"/>
</dbReference>
<evidence type="ECO:0000259" key="6">
    <source>
        <dbReference type="PROSITE" id="PS51898"/>
    </source>
</evidence>
<dbReference type="Gene3D" id="1.10.443.10">
    <property type="entry name" value="Intergrase catalytic core"/>
    <property type="match status" value="1"/>
</dbReference>
<accession>A0ABW2RF56</accession>
<sequence length="285" mass="33085">MKKSCVKLIESFFEHLEQEGMSPKTIRTYQNILSQFETFVTKNGGDLNNLTRVDVQSYMNHMEQEGKKPSTINNHFACLSSFARFQKKTYIMEGIRRPEIRRIQNIAPKSLDRNERNRLLREVEREGKIRNIAIVYMLLYTGLRVSELVALNQEDVTMGERSGSVLVREGKGSVSRRVPLPPEARFHLKRYMEERKEKGTLDLPPLFISNYQKRISERSVQDMLAKKYNIHPHMLRHTYGRELVANGIDIATVAELMGHADINVTRRYAKPTERELEEAVSKVFG</sequence>
<evidence type="ECO:0000256" key="2">
    <source>
        <dbReference type="ARBA" id="ARBA00022908"/>
    </source>
</evidence>
<dbReference type="RefSeq" id="WP_379862771.1">
    <property type="nucleotide sequence ID" value="NZ_JBHTBW010000001.1"/>
</dbReference>
<dbReference type="Gene3D" id="1.10.150.130">
    <property type="match status" value="1"/>
</dbReference>
<keyword evidence="4" id="KW-0233">DNA recombination</keyword>
<dbReference type="InterPro" id="IPR002104">
    <property type="entry name" value="Integrase_catalytic"/>
</dbReference>
<evidence type="ECO:0000259" key="7">
    <source>
        <dbReference type="PROSITE" id="PS51900"/>
    </source>
</evidence>
<evidence type="ECO:0000313" key="8">
    <source>
        <dbReference type="EMBL" id="MFC7439588.1"/>
    </source>
</evidence>
<dbReference type="PROSITE" id="PS51898">
    <property type="entry name" value="TYR_RECOMBINASE"/>
    <property type="match status" value="1"/>
</dbReference>
<dbReference type="Pfam" id="PF02899">
    <property type="entry name" value="Phage_int_SAM_1"/>
    <property type="match status" value="1"/>
</dbReference>
<evidence type="ECO:0000256" key="3">
    <source>
        <dbReference type="ARBA" id="ARBA00023125"/>
    </source>
</evidence>
<dbReference type="PANTHER" id="PTHR30349:SF41">
    <property type="entry name" value="INTEGRASE_RECOMBINASE PROTEIN MJ0367-RELATED"/>
    <property type="match status" value="1"/>
</dbReference>
<dbReference type="InterPro" id="IPR013762">
    <property type="entry name" value="Integrase-like_cat_sf"/>
</dbReference>